<evidence type="ECO:0000259" key="1">
    <source>
        <dbReference type="Pfam" id="PF20515"/>
    </source>
</evidence>
<gene>
    <name evidence="2" type="ORF">VP01_3288g1</name>
</gene>
<sequence length="127" mass="14451">FKKNQDLMKKYNLPSLSDLSYGELPEDSTCSPHITFTTKSFFNPPHKDTEDISPFAFVLFLPTCSSDGTLVDGSEYDVTSGPFLFPDHKFGINFDHQHGIFKMIWQANKYTHCPDKQGFCFGNQLIT</sequence>
<evidence type="ECO:0000313" key="3">
    <source>
        <dbReference type="Proteomes" id="UP000037035"/>
    </source>
</evidence>
<name>A0A0L6UYI2_9BASI</name>
<dbReference type="Pfam" id="PF20515">
    <property type="entry name" value="2OG-FeII_Oxy_6"/>
    <property type="match status" value="1"/>
</dbReference>
<dbReference type="VEuPathDB" id="FungiDB:VP01_3288g1"/>
<keyword evidence="3" id="KW-1185">Reference proteome</keyword>
<feature type="domain" description="Tet-like 2OG-Fe(II) oxygenase" evidence="1">
    <location>
        <begin position="1"/>
        <end position="113"/>
    </location>
</feature>
<feature type="non-terminal residue" evidence="2">
    <location>
        <position position="1"/>
    </location>
</feature>
<dbReference type="Proteomes" id="UP000037035">
    <property type="component" value="Unassembled WGS sequence"/>
</dbReference>
<dbReference type="InterPro" id="IPR046798">
    <property type="entry name" value="2OG-FeII_Oxy_6"/>
</dbReference>
<proteinExistence type="predicted"/>
<organism evidence="2 3">
    <name type="scientific">Puccinia sorghi</name>
    <dbReference type="NCBI Taxonomy" id="27349"/>
    <lineage>
        <taxon>Eukaryota</taxon>
        <taxon>Fungi</taxon>
        <taxon>Dikarya</taxon>
        <taxon>Basidiomycota</taxon>
        <taxon>Pucciniomycotina</taxon>
        <taxon>Pucciniomycetes</taxon>
        <taxon>Pucciniales</taxon>
        <taxon>Pucciniaceae</taxon>
        <taxon>Puccinia</taxon>
    </lineage>
</organism>
<protein>
    <recommendedName>
        <fullName evidence="1">Tet-like 2OG-Fe(II) oxygenase domain-containing protein</fullName>
    </recommendedName>
</protein>
<dbReference type="EMBL" id="LAVV01008266">
    <property type="protein sequence ID" value="KNZ53297.1"/>
    <property type="molecule type" value="Genomic_DNA"/>
</dbReference>
<dbReference type="AlphaFoldDB" id="A0A0L6UYI2"/>
<reference evidence="2 3" key="1">
    <citation type="submission" date="2015-08" db="EMBL/GenBank/DDBJ databases">
        <title>Next Generation Sequencing and Analysis of the Genome of Puccinia sorghi L Schw, the Causal Agent of Maize Common Rust.</title>
        <authorList>
            <person name="Rochi L."/>
            <person name="Burguener G."/>
            <person name="Darino M."/>
            <person name="Turjanski A."/>
            <person name="Kreff E."/>
            <person name="Dieguez M.J."/>
            <person name="Sacco F."/>
        </authorList>
    </citation>
    <scope>NUCLEOTIDE SEQUENCE [LARGE SCALE GENOMIC DNA]</scope>
    <source>
        <strain evidence="2 3">RO10H11247</strain>
    </source>
</reference>
<dbReference type="OrthoDB" id="2504339at2759"/>
<comment type="caution">
    <text evidence="2">The sequence shown here is derived from an EMBL/GenBank/DDBJ whole genome shotgun (WGS) entry which is preliminary data.</text>
</comment>
<accession>A0A0L6UYI2</accession>
<evidence type="ECO:0000313" key="2">
    <source>
        <dbReference type="EMBL" id="KNZ53297.1"/>
    </source>
</evidence>